<evidence type="ECO:0000256" key="1">
    <source>
        <dbReference type="SAM" id="MobiDB-lite"/>
    </source>
</evidence>
<dbReference type="InterPro" id="IPR056865">
    <property type="entry name" value="CCTL2_WNK"/>
</dbReference>
<keyword evidence="4" id="KW-1185">Reference proteome</keyword>
<feature type="compositionally biased region" description="Basic and acidic residues" evidence="1">
    <location>
        <begin position="302"/>
        <end position="313"/>
    </location>
</feature>
<comment type="caution">
    <text evidence="3">The sequence shown here is derived from an EMBL/GenBank/DDBJ whole genome shotgun (WGS) entry which is preliminary data.</text>
</comment>
<feature type="non-terminal residue" evidence="3">
    <location>
        <position position="1"/>
    </location>
</feature>
<feature type="compositionally biased region" description="Basic and acidic residues" evidence="1">
    <location>
        <begin position="1150"/>
        <end position="1164"/>
    </location>
</feature>
<evidence type="ECO:0000313" key="4">
    <source>
        <dbReference type="Proteomes" id="UP001233999"/>
    </source>
</evidence>
<evidence type="ECO:0000313" key="3">
    <source>
        <dbReference type="EMBL" id="KAJ9584589.1"/>
    </source>
</evidence>
<dbReference type="EMBL" id="JASPKZ010007388">
    <property type="protein sequence ID" value="KAJ9584589.1"/>
    <property type="molecule type" value="Genomic_DNA"/>
</dbReference>
<proteinExistence type="predicted"/>
<evidence type="ECO:0000259" key="2">
    <source>
        <dbReference type="Pfam" id="PF24889"/>
    </source>
</evidence>
<sequence length="1353" mass="151379">EINWEKLEVHNIQRQQVKCQNQELQKQFSSQMRVVNVNSIENVTNTVTKYGSARELRSMRNLEPMMSDLEDFDHVFGIHGEEEFDRVYQRIQLEEQENRHNIACRRRNSGNCSRLTVLSLGNGGGVVECQLESSKHKTVTFTFHTQDVVPQDIATNLVAENLLPEHHSDIFIELINDIVRQLKENPERVPVLPHCPLDSPVTSRKPRDRERDPLAESQSRVRHSSLTRQSSHRASYKGHRRHRSRDETATVSKLVDPIVRERASLSGPSSPMHVLQQHPLTYIAQQLPCFRVPLLAAKREQTESKPVSLHEDNISDSNLEGAPLKKRSSIIDPDGSEGPSRKTSVASDRAIPTAGTSQFTPENTVTSAMFATADTSHLMHPRLSQQNSLEKDSGPQTIADLQQKLVKLTSQPTELMLSGTPPSHPATPQVQHSYDSYIQTLQQKLASISMPGTHTLGPLSPQSTLHAAVAAGSAIPTAIDVVAQPIMSIEGVAVLPPDHHVIMQPVAMIAPVQQMSVTPLVDSSNSSSGVMSPSQLATRDETQRQQRPRPAAIDLHDLEQELAKIHTGHRPVPLNQPQTILPAAGNVQLTQLMPQGIGSLLPVPTPIQPTNTPVFPTAGLHPTSAPIADISVNTTPDECNVMENRTELLHATNNTEMVVGIEYRTAGTEISNDGNVLNEEKKQELQDNQTITTFKTEEIVPVKKISRFQVSVVKEEVTFPTPADDKTESEITTTTTTVCTTTVCTTTTTTTTTTAVRRGRFSVVTHTEDVMPQASGPTDEGFTVVSVTIVTIESFSKLPSVHGSRPSNISNIGNVQVIPPMPLFQEQDFGSRRHTVHHNIPPRELLVSVTESTVEILHKGKPPLHISDTNLSKPSLMHSNSVADFRHMNPDLMLGNRIRTYSQSSDVKTDPTIKHARNLEPIQRWCSSSNLDYISRPKTGFTAAHFDDTLKKVRKMNEKVTSLQRRKLPITPFTAKPFDIKHSSLSQMSTKYSSMSDLSKNESLASQRPQYRRCMSTEQHTLDANNPFKNLIKPSNPFLSQDSLETKPSYLTLSQEPRELLKAKLKQAKSMSNLALYNRNQAMRVSPNSSPISSPTVSRSSLHPNDAFSILQRKDVKDMDSKYHTIHAGMQPPSHLAEWGYKMFGRSRSELEDKSNLSEAHSDESQEEEEDMFYSHVIPSTSPRDQDNVFQKMHRDDDHNAGDYMYGDTYMSTVGNARKTLDQAVGSESVQYTALPSKPRAVHEKSYEDLLQTGMRFWGTSPWTEDINEGVTHKKEIFNPVLKLYKKIIVYLLFFTRLIHLSRGLLRGLANGSLENYRQKKKLTFCVKKHRCMRTYSRKHVVYDLCTNEGVHP</sequence>
<protein>
    <recommendedName>
        <fullName evidence="2">Serine/threonine-protein kinase WNK CCTL2 domain-containing protein</fullName>
    </recommendedName>
</protein>
<feature type="compositionally biased region" description="Basic residues" evidence="1">
    <location>
        <begin position="220"/>
        <end position="243"/>
    </location>
</feature>
<dbReference type="Gene3D" id="3.10.20.90">
    <property type="entry name" value="Phosphatidylinositol 3-kinase Catalytic Subunit, Chain A, domain 1"/>
    <property type="match status" value="1"/>
</dbReference>
<feature type="compositionally biased region" description="Basic and acidic residues" evidence="1">
    <location>
        <begin position="205"/>
        <end position="214"/>
    </location>
</feature>
<feature type="region of interest" description="Disordered" evidence="1">
    <location>
        <begin position="519"/>
        <end position="551"/>
    </location>
</feature>
<feature type="compositionally biased region" description="Low complexity" evidence="1">
    <location>
        <begin position="1086"/>
        <end position="1101"/>
    </location>
</feature>
<reference evidence="3" key="2">
    <citation type="submission" date="2023-05" db="EMBL/GenBank/DDBJ databases">
        <authorList>
            <person name="Fouks B."/>
        </authorList>
    </citation>
    <scope>NUCLEOTIDE SEQUENCE</scope>
    <source>
        <strain evidence="3">Stay&amp;Tobe</strain>
        <tissue evidence="3">Testes</tissue>
    </source>
</reference>
<feature type="compositionally biased region" description="Low complexity" evidence="1">
    <location>
        <begin position="523"/>
        <end position="534"/>
    </location>
</feature>
<feature type="region of interest" description="Disordered" evidence="1">
    <location>
        <begin position="1150"/>
        <end position="1172"/>
    </location>
</feature>
<gene>
    <name evidence="3" type="ORF">L9F63_021059</name>
</gene>
<feature type="compositionally biased region" description="Polar residues" evidence="1">
    <location>
        <begin position="354"/>
        <end position="364"/>
    </location>
</feature>
<dbReference type="Pfam" id="PF24889">
    <property type="entry name" value="CCTL2_WNK"/>
    <property type="match status" value="1"/>
</dbReference>
<dbReference type="Proteomes" id="UP001233999">
    <property type="component" value="Unassembled WGS sequence"/>
</dbReference>
<name>A0AAD7ZPL5_DIPPU</name>
<reference evidence="3" key="1">
    <citation type="journal article" date="2023" name="IScience">
        <title>Live-bearing cockroach genome reveals convergent evolutionary mechanisms linked to viviparity in insects and beyond.</title>
        <authorList>
            <person name="Fouks B."/>
            <person name="Harrison M.C."/>
            <person name="Mikhailova A.A."/>
            <person name="Marchal E."/>
            <person name="English S."/>
            <person name="Carruthers M."/>
            <person name="Jennings E.C."/>
            <person name="Chiamaka E.L."/>
            <person name="Frigard R.A."/>
            <person name="Pippel M."/>
            <person name="Attardo G.M."/>
            <person name="Benoit J.B."/>
            <person name="Bornberg-Bauer E."/>
            <person name="Tobe S.S."/>
        </authorList>
    </citation>
    <scope>NUCLEOTIDE SEQUENCE</scope>
    <source>
        <strain evidence="3">Stay&amp;Tobe</strain>
    </source>
</reference>
<feature type="region of interest" description="Disordered" evidence="1">
    <location>
        <begin position="302"/>
        <end position="364"/>
    </location>
</feature>
<organism evidence="3 4">
    <name type="scientific">Diploptera punctata</name>
    <name type="common">Pacific beetle cockroach</name>
    <dbReference type="NCBI Taxonomy" id="6984"/>
    <lineage>
        <taxon>Eukaryota</taxon>
        <taxon>Metazoa</taxon>
        <taxon>Ecdysozoa</taxon>
        <taxon>Arthropoda</taxon>
        <taxon>Hexapoda</taxon>
        <taxon>Insecta</taxon>
        <taxon>Pterygota</taxon>
        <taxon>Neoptera</taxon>
        <taxon>Polyneoptera</taxon>
        <taxon>Dictyoptera</taxon>
        <taxon>Blattodea</taxon>
        <taxon>Blaberoidea</taxon>
        <taxon>Blaberidae</taxon>
        <taxon>Diplopterinae</taxon>
        <taxon>Diploptera</taxon>
    </lineage>
</organism>
<feature type="non-terminal residue" evidence="3">
    <location>
        <position position="1353"/>
    </location>
</feature>
<feature type="region of interest" description="Disordered" evidence="1">
    <location>
        <begin position="189"/>
        <end position="255"/>
    </location>
</feature>
<feature type="region of interest" description="Disordered" evidence="1">
    <location>
        <begin position="1085"/>
        <end position="1106"/>
    </location>
</feature>
<accession>A0AAD7ZPL5</accession>
<feature type="domain" description="Serine/threonine-protein kinase WNK CCTL2" evidence="2">
    <location>
        <begin position="114"/>
        <end position="187"/>
    </location>
</feature>